<name>A0A9P5CLK0_CRYP1</name>
<dbReference type="GeneID" id="63841647"/>
<evidence type="ECO:0000313" key="2">
    <source>
        <dbReference type="EMBL" id="KAF3762096.1"/>
    </source>
</evidence>
<keyword evidence="1" id="KW-0472">Membrane</keyword>
<feature type="transmembrane region" description="Helical" evidence="1">
    <location>
        <begin position="204"/>
        <end position="224"/>
    </location>
</feature>
<dbReference type="EMBL" id="MU032350">
    <property type="protein sequence ID" value="KAF3762096.1"/>
    <property type="molecule type" value="Genomic_DNA"/>
</dbReference>
<gene>
    <name evidence="2" type="ORF">M406DRAFT_53338</name>
</gene>
<dbReference type="OrthoDB" id="3009728at2759"/>
<dbReference type="Proteomes" id="UP000803844">
    <property type="component" value="Unassembled WGS sequence"/>
</dbReference>
<keyword evidence="1" id="KW-0812">Transmembrane</keyword>
<reference evidence="2" key="1">
    <citation type="journal article" date="2020" name="Phytopathology">
        <title>Genome sequence of the chestnut blight fungus Cryphonectria parasitica EP155: A fundamental resource for an archetypical invasive plant pathogen.</title>
        <authorList>
            <person name="Crouch J.A."/>
            <person name="Dawe A."/>
            <person name="Aerts A."/>
            <person name="Barry K."/>
            <person name="Churchill A.C.L."/>
            <person name="Grimwood J."/>
            <person name="Hillman B."/>
            <person name="Milgroom M.G."/>
            <person name="Pangilinan J."/>
            <person name="Smith M."/>
            <person name="Salamov A."/>
            <person name="Schmutz J."/>
            <person name="Yadav J."/>
            <person name="Grigoriev I.V."/>
            <person name="Nuss D."/>
        </authorList>
    </citation>
    <scope>NUCLEOTIDE SEQUENCE</scope>
    <source>
        <strain evidence="2">EP155</strain>
    </source>
</reference>
<feature type="transmembrane region" description="Helical" evidence="1">
    <location>
        <begin position="304"/>
        <end position="323"/>
    </location>
</feature>
<accession>A0A9P5CLK0</accession>
<dbReference type="AlphaFoldDB" id="A0A9P5CLK0"/>
<feature type="transmembrane region" description="Helical" evidence="1">
    <location>
        <begin position="272"/>
        <end position="298"/>
    </location>
</feature>
<organism evidence="2 3">
    <name type="scientific">Cryphonectria parasitica (strain ATCC 38755 / EP155)</name>
    <dbReference type="NCBI Taxonomy" id="660469"/>
    <lineage>
        <taxon>Eukaryota</taxon>
        <taxon>Fungi</taxon>
        <taxon>Dikarya</taxon>
        <taxon>Ascomycota</taxon>
        <taxon>Pezizomycotina</taxon>
        <taxon>Sordariomycetes</taxon>
        <taxon>Sordariomycetidae</taxon>
        <taxon>Diaporthales</taxon>
        <taxon>Cryphonectriaceae</taxon>
        <taxon>Cryphonectria-Endothia species complex</taxon>
        <taxon>Cryphonectria</taxon>
    </lineage>
</organism>
<evidence type="ECO:0000256" key="1">
    <source>
        <dbReference type="SAM" id="Phobius"/>
    </source>
</evidence>
<dbReference type="RefSeq" id="XP_040773075.1">
    <property type="nucleotide sequence ID" value="XM_040924518.1"/>
</dbReference>
<keyword evidence="3" id="KW-1185">Reference proteome</keyword>
<protein>
    <submittedName>
        <fullName evidence="2">Uncharacterized protein</fullName>
    </submittedName>
</protein>
<sequence length="349" mass="38957">MFDADWSQCSFKQFFPAWNKTLIDLMVNECNSTLDLYRTHPHSAYALAGCLLDSTPSFRQSEMNAVSVMLGLTPTAIGLIGPTTVQTSMLGLRKPILALMVALGTPAVGPQRGRDFVMAVKRMGKPFPIPSTIASYDDDISNPKHKNFISGICLGFVKIFWTIWPLGVYLVVMGCMANNAYLAYQLGCWCICSFSPPASWLPSLWMYLALVVHIVSVMTMWRLVTVSGGPSTQADTPMQWLLWKLQMEMDELTPLVAHVREGLPGKDDWFQLLVWALYVGASLHVLFGLVVLAGMLFISMQDAAFVVARYVACTLVCRLIVVVENVKIRKLGFNIEQEVDWSDVIDYTY</sequence>
<keyword evidence="1" id="KW-1133">Transmembrane helix</keyword>
<proteinExistence type="predicted"/>
<evidence type="ECO:0000313" key="3">
    <source>
        <dbReference type="Proteomes" id="UP000803844"/>
    </source>
</evidence>
<feature type="transmembrane region" description="Helical" evidence="1">
    <location>
        <begin position="148"/>
        <end position="172"/>
    </location>
</feature>
<comment type="caution">
    <text evidence="2">The sequence shown here is derived from an EMBL/GenBank/DDBJ whole genome shotgun (WGS) entry which is preliminary data.</text>
</comment>